<dbReference type="Gene3D" id="3.40.50.1820">
    <property type="entry name" value="alpha/beta hydrolase"/>
    <property type="match status" value="1"/>
</dbReference>
<accession>A0ABT5L1B2</accession>
<evidence type="ECO:0000313" key="4">
    <source>
        <dbReference type="EMBL" id="MDC8830820.1"/>
    </source>
</evidence>
<comment type="caution">
    <text evidence="4">The sequence shown here is derived from an EMBL/GenBank/DDBJ whole genome shotgun (WGS) entry which is preliminary data.</text>
</comment>
<organism evidence="4 5">
    <name type="scientific">Alteromonas gilva</name>
    <dbReference type="NCBI Taxonomy" id="2987522"/>
    <lineage>
        <taxon>Bacteria</taxon>
        <taxon>Pseudomonadati</taxon>
        <taxon>Pseudomonadota</taxon>
        <taxon>Gammaproteobacteria</taxon>
        <taxon>Alteromonadales</taxon>
        <taxon>Alteromonadaceae</taxon>
        <taxon>Alteromonas/Salinimonas group</taxon>
        <taxon>Alteromonas</taxon>
    </lineage>
</organism>
<proteinExistence type="predicted"/>
<dbReference type="PROSITE" id="PS51257">
    <property type="entry name" value="PROKAR_LIPOPROTEIN"/>
    <property type="match status" value="1"/>
</dbReference>
<dbReference type="Pfam" id="PF12146">
    <property type="entry name" value="Hydrolase_4"/>
    <property type="match status" value="1"/>
</dbReference>
<evidence type="ECO:0000256" key="2">
    <source>
        <dbReference type="SAM" id="SignalP"/>
    </source>
</evidence>
<feature type="domain" description="Serine aminopeptidase S33" evidence="3">
    <location>
        <begin position="51"/>
        <end position="163"/>
    </location>
</feature>
<dbReference type="InterPro" id="IPR022742">
    <property type="entry name" value="Hydrolase_4"/>
</dbReference>
<dbReference type="InterPro" id="IPR029058">
    <property type="entry name" value="AB_hydrolase_fold"/>
</dbReference>
<reference evidence="4 5" key="1">
    <citation type="submission" date="2022-10" db="EMBL/GenBank/DDBJ databases">
        <title>Alteromonas sp. chi3 Genome sequencing.</title>
        <authorList>
            <person name="Park S."/>
        </authorList>
    </citation>
    <scope>NUCLEOTIDE SEQUENCE [LARGE SCALE GENOMIC DNA]</scope>
    <source>
        <strain evidence="5">chi3</strain>
    </source>
</reference>
<dbReference type="PANTHER" id="PTHR43265">
    <property type="entry name" value="ESTERASE ESTD"/>
    <property type="match status" value="1"/>
</dbReference>
<keyword evidence="2" id="KW-0732">Signal</keyword>
<dbReference type="PANTHER" id="PTHR43265:SF1">
    <property type="entry name" value="ESTERASE ESTD"/>
    <property type="match status" value="1"/>
</dbReference>
<sequence length="285" mass="30277">MLKWQVVLLWLLAGGCLTGVNAAEIPVSLDNGEYQVPAVVNVPVAALPMPAVVLLHGTASHKDEVGDLYKRLAAALASAGIASVRIDFAGTGDSAVSYKHYTLNSAVRDARVALNYIRNHNSVDASRIGVVGFSQGGLIAQLLIADAPSIQSFVAWSSVANDGVGAFSPLFEQHYATAKQQGYATQQYSWRAPLDISIDWFEQIKQQRGLSGMADYKGALLAIAGSADEVVDPQAALRLIKASSASPAQAVIIKGASHIFNVLSTNAAEDEQLLTLTEQWFTQTL</sequence>
<dbReference type="Proteomes" id="UP001218788">
    <property type="component" value="Unassembled WGS sequence"/>
</dbReference>
<feature type="chain" id="PRO_5047491569" evidence="2">
    <location>
        <begin position="23"/>
        <end position="285"/>
    </location>
</feature>
<name>A0ABT5L1B2_9ALTE</name>
<dbReference type="InterPro" id="IPR002471">
    <property type="entry name" value="Pept_S9_AS"/>
</dbReference>
<evidence type="ECO:0000256" key="1">
    <source>
        <dbReference type="ARBA" id="ARBA00022801"/>
    </source>
</evidence>
<dbReference type="PROSITE" id="PS00708">
    <property type="entry name" value="PRO_ENDOPEP_SER"/>
    <property type="match status" value="1"/>
</dbReference>
<dbReference type="EMBL" id="JAQQXP010000001">
    <property type="protein sequence ID" value="MDC8830820.1"/>
    <property type="molecule type" value="Genomic_DNA"/>
</dbReference>
<keyword evidence="5" id="KW-1185">Reference proteome</keyword>
<evidence type="ECO:0000313" key="5">
    <source>
        <dbReference type="Proteomes" id="UP001218788"/>
    </source>
</evidence>
<dbReference type="InterPro" id="IPR053145">
    <property type="entry name" value="AB_hydrolase_Est10"/>
</dbReference>
<gene>
    <name evidence="4" type="ORF">OIK42_08610</name>
</gene>
<feature type="signal peptide" evidence="2">
    <location>
        <begin position="1"/>
        <end position="22"/>
    </location>
</feature>
<evidence type="ECO:0000259" key="3">
    <source>
        <dbReference type="Pfam" id="PF12146"/>
    </source>
</evidence>
<dbReference type="GO" id="GO:0016787">
    <property type="term" value="F:hydrolase activity"/>
    <property type="evidence" value="ECO:0007669"/>
    <property type="project" value="UniProtKB-KW"/>
</dbReference>
<dbReference type="SUPFAM" id="SSF53474">
    <property type="entry name" value="alpha/beta-Hydrolases"/>
    <property type="match status" value="1"/>
</dbReference>
<keyword evidence="1 4" id="KW-0378">Hydrolase</keyword>
<dbReference type="RefSeq" id="WP_273639742.1">
    <property type="nucleotide sequence ID" value="NZ_JAQQXP010000001.1"/>
</dbReference>
<protein>
    <submittedName>
        <fullName evidence="4">Alpha/beta fold hydrolase</fullName>
    </submittedName>
</protein>